<gene>
    <name evidence="3" type="ORF">SAMN05216276_1008146</name>
</gene>
<evidence type="ECO:0000313" key="3">
    <source>
        <dbReference type="EMBL" id="SNS37755.1"/>
    </source>
</evidence>
<name>A0A239DZ40_9ACTN</name>
<organism evidence="3 4">
    <name type="scientific">Streptosporangium subroseum</name>
    <dbReference type="NCBI Taxonomy" id="106412"/>
    <lineage>
        <taxon>Bacteria</taxon>
        <taxon>Bacillati</taxon>
        <taxon>Actinomycetota</taxon>
        <taxon>Actinomycetes</taxon>
        <taxon>Streptosporangiales</taxon>
        <taxon>Streptosporangiaceae</taxon>
        <taxon>Streptosporangium</taxon>
    </lineage>
</organism>
<dbReference type="InterPro" id="IPR014729">
    <property type="entry name" value="Rossmann-like_a/b/a_fold"/>
</dbReference>
<dbReference type="Gene3D" id="3.40.50.620">
    <property type="entry name" value="HUPs"/>
    <property type="match status" value="2"/>
</dbReference>
<dbReference type="AlphaFoldDB" id="A0A239DZ40"/>
<evidence type="ECO:0000313" key="4">
    <source>
        <dbReference type="Proteomes" id="UP000198282"/>
    </source>
</evidence>
<dbReference type="PANTHER" id="PTHR46268:SF6">
    <property type="entry name" value="UNIVERSAL STRESS PROTEIN UP12"/>
    <property type="match status" value="1"/>
</dbReference>
<dbReference type="OrthoDB" id="9784123at2"/>
<dbReference type="InterPro" id="IPR006016">
    <property type="entry name" value="UspA"/>
</dbReference>
<evidence type="ECO:0000259" key="2">
    <source>
        <dbReference type="Pfam" id="PF00582"/>
    </source>
</evidence>
<protein>
    <submittedName>
        <fullName evidence="3">Nucleotide-binding universal stress protein, UspA family</fullName>
    </submittedName>
</protein>
<dbReference type="PANTHER" id="PTHR46268">
    <property type="entry name" value="STRESS RESPONSE PROTEIN NHAX"/>
    <property type="match status" value="1"/>
</dbReference>
<feature type="domain" description="UspA" evidence="2">
    <location>
        <begin position="208"/>
        <end position="273"/>
    </location>
</feature>
<comment type="similarity">
    <text evidence="1">Belongs to the universal stress protein A family.</text>
</comment>
<dbReference type="SUPFAM" id="SSF52402">
    <property type="entry name" value="Adenine nucleotide alpha hydrolases-like"/>
    <property type="match status" value="2"/>
</dbReference>
<sequence>MRAGDDGRPVVVGYDGSKTSEHALRWGVEEARMRFDPLLVCHGWQRPRSPIPISHESTEIIRRMSRHVLEMGVSLAHDLAPRIRIRGELVEGSPAAVLVSGSVAAELVAIGPRGWGGVEKSRIGPTAVQLLSHARSPVAVVKETTHPRTNRVAVGVEGVNPGSAELAVAFEEARLRRASLLAICLCPGDMEDIRPLVVRFNANVAVWEEKYSGVDVETVVETRPHAEVLRHAADRSDLVVTSDREQDDPVDLPLGPVCHSLLREAGCPVIVVPSRILSLSPW</sequence>
<evidence type="ECO:0000256" key="1">
    <source>
        <dbReference type="ARBA" id="ARBA00008791"/>
    </source>
</evidence>
<dbReference type="Pfam" id="PF00582">
    <property type="entry name" value="Usp"/>
    <property type="match status" value="2"/>
</dbReference>
<dbReference type="PRINTS" id="PR01438">
    <property type="entry name" value="UNVRSLSTRESS"/>
</dbReference>
<proteinExistence type="inferred from homology"/>
<keyword evidence="4" id="KW-1185">Reference proteome</keyword>
<dbReference type="RefSeq" id="WP_089207141.1">
    <property type="nucleotide sequence ID" value="NZ_FZOD01000008.1"/>
</dbReference>
<dbReference type="EMBL" id="FZOD01000008">
    <property type="protein sequence ID" value="SNS37755.1"/>
    <property type="molecule type" value="Genomic_DNA"/>
</dbReference>
<dbReference type="Proteomes" id="UP000198282">
    <property type="component" value="Unassembled WGS sequence"/>
</dbReference>
<accession>A0A239DZ40</accession>
<dbReference type="InterPro" id="IPR006015">
    <property type="entry name" value="Universal_stress_UspA"/>
</dbReference>
<feature type="domain" description="UspA" evidence="2">
    <location>
        <begin position="8"/>
        <end position="142"/>
    </location>
</feature>
<reference evidence="3 4" key="1">
    <citation type="submission" date="2017-06" db="EMBL/GenBank/DDBJ databases">
        <authorList>
            <person name="Kim H.J."/>
            <person name="Triplett B.A."/>
        </authorList>
    </citation>
    <scope>NUCLEOTIDE SEQUENCE [LARGE SCALE GENOMIC DNA]</scope>
    <source>
        <strain evidence="3 4">CGMCC 4.2132</strain>
    </source>
</reference>